<dbReference type="PANTHER" id="PTHR42918:SF15">
    <property type="entry name" value="LYSINE--TRNA LIGASE, CHLOROPLASTIC_MITOCHONDRIAL"/>
    <property type="match status" value="1"/>
</dbReference>
<dbReference type="Gene3D" id="3.30.930.10">
    <property type="entry name" value="Bira Bifunctional Protein, Domain 2"/>
    <property type="match status" value="1"/>
</dbReference>
<keyword evidence="5" id="KW-0067">ATP-binding</keyword>
<proteinExistence type="inferred from homology"/>
<dbReference type="AlphaFoldDB" id="A0A250X7R3"/>
<evidence type="ECO:0000256" key="1">
    <source>
        <dbReference type="ARBA" id="ARBA00013166"/>
    </source>
</evidence>
<evidence type="ECO:0000256" key="9">
    <source>
        <dbReference type="RuleBase" id="RU003748"/>
    </source>
</evidence>
<protein>
    <recommendedName>
        <fullName evidence="1 9">Lysine--tRNA ligase</fullName>
        <ecNumber evidence="1 9">6.1.1.6</ecNumber>
    </recommendedName>
    <alternativeName>
        <fullName evidence="7 9">Lysyl-tRNA synthetase</fullName>
    </alternativeName>
</protein>
<evidence type="ECO:0000256" key="10">
    <source>
        <dbReference type="SAM" id="MobiDB-lite"/>
    </source>
</evidence>
<dbReference type="GO" id="GO:0005829">
    <property type="term" value="C:cytosol"/>
    <property type="evidence" value="ECO:0007669"/>
    <property type="project" value="TreeGrafter"/>
</dbReference>
<dbReference type="Proteomes" id="UP000232323">
    <property type="component" value="Unassembled WGS sequence"/>
</dbReference>
<dbReference type="InterPro" id="IPR004365">
    <property type="entry name" value="NA-bd_OB_tRNA"/>
</dbReference>
<evidence type="ECO:0000313" key="12">
    <source>
        <dbReference type="EMBL" id="GAX78959.1"/>
    </source>
</evidence>
<dbReference type="GO" id="GO:0006430">
    <property type="term" value="P:lysyl-tRNA aminoacylation"/>
    <property type="evidence" value="ECO:0007669"/>
    <property type="project" value="InterPro"/>
</dbReference>
<dbReference type="NCBIfam" id="TIGR00499">
    <property type="entry name" value="lysS_bact"/>
    <property type="match status" value="1"/>
</dbReference>
<dbReference type="EMBL" id="BEGY01000037">
    <property type="protein sequence ID" value="GAX78959.1"/>
    <property type="molecule type" value="Genomic_DNA"/>
</dbReference>
<comment type="caution">
    <text evidence="12">The sequence shown here is derived from an EMBL/GenBank/DDBJ whole genome shotgun (WGS) entry which is preliminary data.</text>
</comment>
<feature type="compositionally biased region" description="Basic and acidic residues" evidence="10">
    <location>
        <begin position="376"/>
        <end position="404"/>
    </location>
</feature>
<evidence type="ECO:0000256" key="6">
    <source>
        <dbReference type="ARBA" id="ARBA00023146"/>
    </source>
</evidence>
<evidence type="ECO:0000256" key="3">
    <source>
        <dbReference type="ARBA" id="ARBA00022723"/>
    </source>
</evidence>
<dbReference type="InterPro" id="IPR012340">
    <property type="entry name" value="NA-bd_OB-fold"/>
</dbReference>
<dbReference type="EC" id="6.1.1.6" evidence="1 9"/>
<feature type="region of interest" description="Disordered" evidence="10">
    <location>
        <begin position="371"/>
        <end position="446"/>
    </location>
</feature>
<dbReference type="PROSITE" id="PS50862">
    <property type="entry name" value="AA_TRNA_LIGASE_II"/>
    <property type="match status" value="1"/>
</dbReference>
<dbReference type="GO" id="GO:0004824">
    <property type="term" value="F:lysine-tRNA ligase activity"/>
    <property type="evidence" value="ECO:0007669"/>
    <property type="project" value="UniProtKB-EC"/>
</dbReference>
<feature type="domain" description="Aminoacyl-transfer RNA synthetases class-II family profile" evidence="11">
    <location>
        <begin position="113"/>
        <end position="493"/>
    </location>
</feature>
<dbReference type="InterPro" id="IPR006195">
    <property type="entry name" value="aa-tRNA-synth_II"/>
</dbReference>
<feature type="compositionally biased region" description="Low complexity" evidence="10">
    <location>
        <begin position="405"/>
        <end position="422"/>
    </location>
</feature>
<dbReference type="InterPro" id="IPR045864">
    <property type="entry name" value="aa-tRNA-synth_II/BPL/LPL"/>
</dbReference>
<dbReference type="SUPFAM" id="SSF55681">
    <property type="entry name" value="Class II aaRS and biotin synthetases"/>
    <property type="match status" value="1"/>
</dbReference>
<evidence type="ECO:0000256" key="4">
    <source>
        <dbReference type="ARBA" id="ARBA00022741"/>
    </source>
</evidence>
<dbReference type="NCBIfam" id="NF001756">
    <property type="entry name" value="PRK00484.1"/>
    <property type="match status" value="1"/>
</dbReference>
<organism evidence="12 13">
    <name type="scientific">Chlamydomonas eustigma</name>
    <dbReference type="NCBI Taxonomy" id="1157962"/>
    <lineage>
        <taxon>Eukaryota</taxon>
        <taxon>Viridiplantae</taxon>
        <taxon>Chlorophyta</taxon>
        <taxon>core chlorophytes</taxon>
        <taxon>Chlorophyceae</taxon>
        <taxon>CS clade</taxon>
        <taxon>Chlamydomonadales</taxon>
        <taxon>Chlamydomonadaceae</taxon>
        <taxon>Chlamydomonas</taxon>
    </lineage>
</organism>
<accession>A0A250X7R3</accession>
<comment type="catalytic activity">
    <reaction evidence="8 9">
        <text>tRNA(Lys) + L-lysine + ATP = L-lysyl-tRNA(Lys) + AMP + diphosphate</text>
        <dbReference type="Rhea" id="RHEA:20792"/>
        <dbReference type="Rhea" id="RHEA-COMP:9696"/>
        <dbReference type="Rhea" id="RHEA-COMP:9697"/>
        <dbReference type="ChEBI" id="CHEBI:30616"/>
        <dbReference type="ChEBI" id="CHEBI:32551"/>
        <dbReference type="ChEBI" id="CHEBI:33019"/>
        <dbReference type="ChEBI" id="CHEBI:78442"/>
        <dbReference type="ChEBI" id="CHEBI:78529"/>
        <dbReference type="ChEBI" id="CHEBI:456215"/>
        <dbReference type="EC" id="6.1.1.6"/>
    </reaction>
</comment>
<dbReference type="STRING" id="1157962.A0A250X7R3"/>
<sequence>MAKRVMGKLAFLTLRDDRGQIQLYVDRSRLDDSQPGGFDLLKGLIDVGDIVGASGTLKRTEKGELSVLATGVQVLTKALQPLPDKWHGLANVEKRYRQRYIDMIVTEETRSTFRSRSRIVSTIRRHLEAKDFLEVETPVLESVAGGADARPFVTYHNTLQKSFTLRIATELHLKRMVVGGFERVFELGRIFRNEGISARHNPEFTSVELYQAYADYEDMMRLCEELIRDCAMQACGSLQVEYQGTQLDFERPFRRVTMNDLVKECTGLDVLSFGPDLSAAKAAALAAVEKLEGSDTRHQARIKVSSAPSVGHVLNELFEATGEATLIQPTFVLEHPVEISPLAKPHRSKAGVTERFELFIAAREHANSFSELTDPVEQRRRFEEQYERHRSDMERGAANKKEEAASSSVDATSYSNGSSSAFGSGGGDSEQEDESPTKQKEEDLEDAPYEVAVDYDFITSLEYGMPPTGGLGIGVDRLVMLLTNSASIRDVIPFPLMK</sequence>
<dbReference type="GO" id="GO:0046872">
    <property type="term" value="F:metal ion binding"/>
    <property type="evidence" value="ECO:0007669"/>
    <property type="project" value="UniProtKB-KW"/>
</dbReference>
<dbReference type="HAMAP" id="MF_00252">
    <property type="entry name" value="Lys_tRNA_synth_class2"/>
    <property type="match status" value="1"/>
</dbReference>
<evidence type="ECO:0000259" key="11">
    <source>
        <dbReference type="PROSITE" id="PS50862"/>
    </source>
</evidence>
<evidence type="ECO:0000256" key="8">
    <source>
        <dbReference type="ARBA" id="ARBA00048573"/>
    </source>
</evidence>
<dbReference type="InterPro" id="IPR018149">
    <property type="entry name" value="Lys-tRNA-synth_II_C"/>
</dbReference>
<dbReference type="Gene3D" id="2.40.50.140">
    <property type="entry name" value="Nucleic acid-binding proteins"/>
    <property type="match status" value="1"/>
</dbReference>
<dbReference type="InterPro" id="IPR044136">
    <property type="entry name" value="Lys-tRNA-ligase_II_N"/>
</dbReference>
<evidence type="ECO:0000256" key="5">
    <source>
        <dbReference type="ARBA" id="ARBA00022840"/>
    </source>
</evidence>
<dbReference type="PRINTS" id="PR00982">
    <property type="entry name" value="TRNASYNTHLYS"/>
</dbReference>
<dbReference type="PANTHER" id="PTHR42918">
    <property type="entry name" value="LYSYL-TRNA SYNTHETASE"/>
    <property type="match status" value="1"/>
</dbReference>
<dbReference type="CDD" id="cd00775">
    <property type="entry name" value="LysRS_core"/>
    <property type="match status" value="1"/>
</dbReference>
<keyword evidence="4" id="KW-0547">Nucleotide-binding</keyword>
<keyword evidence="6" id="KW-0030">Aminoacyl-tRNA synthetase</keyword>
<evidence type="ECO:0000313" key="13">
    <source>
        <dbReference type="Proteomes" id="UP000232323"/>
    </source>
</evidence>
<name>A0A250X7R3_9CHLO</name>
<dbReference type="InterPro" id="IPR002313">
    <property type="entry name" value="Lys-tRNA-ligase_II"/>
</dbReference>
<dbReference type="Pfam" id="PF01336">
    <property type="entry name" value="tRNA_anti-codon"/>
    <property type="match status" value="1"/>
</dbReference>
<keyword evidence="2" id="KW-0436">Ligase</keyword>
<dbReference type="CDD" id="cd04322">
    <property type="entry name" value="LysRS_N"/>
    <property type="match status" value="1"/>
</dbReference>
<dbReference type="GO" id="GO:0005524">
    <property type="term" value="F:ATP binding"/>
    <property type="evidence" value="ECO:0007669"/>
    <property type="project" value="UniProtKB-KW"/>
</dbReference>
<dbReference type="OrthoDB" id="21243at2759"/>
<dbReference type="SUPFAM" id="SSF50249">
    <property type="entry name" value="Nucleic acid-binding proteins"/>
    <property type="match status" value="1"/>
</dbReference>
<gene>
    <name evidence="12" type="ORF">CEUSTIGMA_g6399.t1</name>
</gene>
<keyword evidence="3" id="KW-0479">Metal-binding</keyword>
<evidence type="ECO:0000256" key="2">
    <source>
        <dbReference type="ARBA" id="ARBA00022598"/>
    </source>
</evidence>
<evidence type="ECO:0000256" key="7">
    <source>
        <dbReference type="ARBA" id="ARBA00030563"/>
    </source>
</evidence>
<dbReference type="InterPro" id="IPR004364">
    <property type="entry name" value="Aa-tRNA-synt_II"/>
</dbReference>
<dbReference type="GO" id="GO:0000049">
    <property type="term" value="F:tRNA binding"/>
    <property type="evidence" value="ECO:0007669"/>
    <property type="project" value="TreeGrafter"/>
</dbReference>
<dbReference type="Pfam" id="PF00152">
    <property type="entry name" value="tRNA-synt_2"/>
    <property type="match status" value="2"/>
</dbReference>
<reference evidence="12 13" key="1">
    <citation type="submission" date="2017-08" db="EMBL/GenBank/DDBJ databases">
        <title>Acidophilic green algal genome provides insights into adaptation to an acidic environment.</title>
        <authorList>
            <person name="Hirooka S."/>
            <person name="Hirose Y."/>
            <person name="Kanesaki Y."/>
            <person name="Higuchi S."/>
            <person name="Fujiwara T."/>
            <person name="Onuma R."/>
            <person name="Era A."/>
            <person name="Ohbayashi R."/>
            <person name="Uzuka A."/>
            <person name="Nozaki H."/>
            <person name="Yoshikawa H."/>
            <person name="Miyagishima S.Y."/>
        </authorList>
    </citation>
    <scope>NUCLEOTIDE SEQUENCE [LARGE SCALE GENOMIC DNA]</scope>
    <source>
        <strain evidence="12 13">NIES-2499</strain>
    </source>
</reference>
<keyword evidence="13" id="KW-1185">Reference proteome</keyword>